<comment type="caution">
    <text evidence="2">The sequence shown here is derived from an EMBL/GenBank/DDBJ whole genome shotgun (WGS) entry which is preliminary data.</text>
</comment>
<proteinExistence type="predicted"/>
<dbReference type="RefSeq" id="WP_016655297.1">
    <property type="nucleotide sequence ID" value="NZ_KE340351.1"/>
</dbReference>
<feature type="transmembrane region" description="Helical" evidence="1">
    <location>
        <begin position="12"/>
        <end position="32"/>
    </location>
</feature>
<evidence type="ECO:0000313" key="2">
    <source>
        <dbReference type="EMBL" id="EPF79979.1"/>
    </source>
</evidence>
<keyword evidence="3" id="KW-1185">Reference proteome</keyword>
<dbReference type="HOGENOM" id="CLU_2115723_0_0_6"/>
<dbReference type="OrthoDB" id="6713482at2"/>
<name>S3P0P4_9GAMM</name>
<protein>
    <submittedName>
        <fullName evidence="2">Uncharacterized protein</fullName>
    </submittedName>
</protein>
<dbReference type="EMBL" id="ATGI01000006">
    <property type="protein sequence ID" value="EPF79979.1"/>
    <property type="molecule type" value="Genomic_DNA"/>
</dbReference>
<keyword evidence="1" id="KW-0812">Transmembrane</keyword>
<dbReference type="Proteomes" id="UP000014568">
    <property type="component" value="Unassembled WGS sequence"/>
</dbReference>
<keyword evidence="1" id="KW-1133">Transmembrane helix</keyword>
<feature type="transmembrane region" description="Helical" evidence="1">
    <location>
        <begin position="44"/>
        <end position="67"/>
    </location>
</feature>
<dbReference type="eggNOG" id="ENOG50302H2">
    <property type="taxonomic scope" value="Bacteria"/>
</dbReference>
<evidence type="ECO:0000256" key="1">
    <source>
        <dbReference type="SAM" id="Phobius"/>
    </source>
</evidence>
<accession>S3P0P4</accession>
<dbReference type="AlphaFoldDB" id="S3P0P4"/>
<reference evidence="2 3" key="1">
    <citation type="submission" date="2013-06" db="EMBL/GenBank/DDBJ databases">
        <title>The Genome Sequence of Acinetobacter rudis CIP 110305.</title>
        <authorList>
            <consortium name="The Broad Institute Genome Sequencing Platform"/>
            <consortium name="The Broad Institute Genome Sequencing Center for Infectious Disease"/>
            <person name="Cerqueira G."/>
            <person name="Feldgarden M."/>
            <person name="Courvalin P."/>
            <person name="Perichon B."/>
            <person name="Grillot-Courvalin C."/>
            <person name="Clermont D."/>
            <person name="Rocha E."/>
            <person name="Yoon E.-J."/>
            <person name="Nemec A."/>
            <person name="Young S.K."/>
            <person name="Zeng Q."/>
            <person name="Gargeya S."/>
            <person name="Fitzgerald M."/>
            <person name="Abouelleil A."/>
            <person name="Alvarado L."/>
            <person name="Berlin A.M."/>
            <person name="Chapman S.B."/>
            <person name="Dewar J."/>
            <person name="Goldberg J."/>
            <person name="Griggs A."/>
            <person name="Gujja S."/>
            <person name="Hansen M."/>
            <person name="Howarth C."/>
            <person name="Imamovic A."/>
            <person name="Larimer J."/>
            <person name="McCowan C."/>
            <person name="Murphy C."/>
            <person name="Pearson M."/>
            <person name="Priest M."/>
            <person name="Roberts A."/>
            <person name="Saif S."/>
            <person name="Shea T."/>
            <person name="Sykes S."/>
            <person name="Wortman J."/>
            <person name="Nusbaum C."/>
            <person name="Birren B."/>
        </authorList>
    </citation>
    <scope>NUCLEOTIDE SEQUENCE [LARGE SCALE GENOMIC DNA]</scope>
    <source>
        <strain evidence="2 3">CIP 110305</strain>
    </source>
</reference>
<dbReference type="PROSITE" id="PS51257">
    <property type="entry name" value="PROKAR_LIPOPROTEIN"/>
    <property type="match status" value="1"/>
</dbReference>
<dbReference type="PATRIC" id="fig|421052.3.peg.861"/>
<evidence type="ECO:0000313" key="3">
    <source>
        <dbReference type="Proteomes" id="UP000014568"/>
    </source>
</evidence>
<gene>
    <name evidence="2" type="ORF">F945_00870</name>
</gene>
<sequence length="114" mass="12883">MKKSINESIKCALALVIATTLTFIVVMIVFMGCFPTEQGKPRPIYDALYIGGTFFGGFATLTAAYIASRMFNDWKDQHNKTIYSDFSIKNISMLQELIISLNKHISIKNDVNFF</sequence>
<organism evidence="2 3">
    <name type="scientific">Acinetobacter rudis CIP 110305</name>
    <dbReference type="NCBI Taxonomy" id="421052"/>
    <lineage>
        <taxon>Bacteria</taxon>
        <taxon>Pseudomonadati</taxon>
        <taxon>Pseudomonadota</taxon>
        <taxon>Gammaproteobacteria</taxon>
        <taxon>Moraxellales</taxon>
        <taxon>Moraxellaceae</taxon>
        <taxon>Acinetobacter</taxon>
    </lineage>
</organism>
<keyword evidence="1" id="KW-0472">Membrane</keyword>